<proteinExistence type="predicted"/>
<evidence type="ECO:0000313" key="1">
    <source>
        <dbReference type="EMBL" id="MCY9548080.1"/>
    </source>
</evidence>
<gene>
    <name evidence="1" type="ORF">M5W82_14055</name>
</gene>
<organism evidence="1 2">
    <name type="scientific">Lysinibacillus xylanilyticus</name>
    <dbReference type="NCBI Taxonomy" id="582475"/>
    <lineage>
        <taxon>Bacteria</taxon>
        <taxon>Bacillati</taxon>
        <taxon>Bacillota</taxon>
        <taxon>Bacilli</taxon>
        <taxon>Bacillales</taxon>
        <taxon>Bacillaceae</taxon>
        <taxon>Lysinibacillus</taxon>
    </lineage>
</organism>
<protein>
    <submittedName>
        <fullName evidence="1">Fe-S oxidoreductase</fullName>
    </submittedName>
</protein>
<keyword evidence="2" id="KW-1185">Reference proteome</keyword>
<name>A0ABT4EQZ1_9BACI</name>
<dbReference type="Proteomes" id="UP001527052">
    <property type="component" value="Unassembled WGS sequence"/>
</dbReference>
<comment type="caution">
    <text evidence="1">The sequence shown here is derived from an EMBL/GenBank/DDBJ whole genome shotgun (WGS) entry which is preliminary data.</text>
</comment>
<sequence>MKEKVMTMPALTMDQVRQLNSYSIYTTEPKRTLFTLADIHKDFYHPDFLNLMMGITDAATETAAISHFARRYGMFFAMQLYMLAAYDEVWDGKPIELRFDAAKEFDSFTVAMFVNPNDWRYVDEDERQAVIEKILYDGHVIVQQLRKVTSISPLTIWENFFGYLLWHYHVLLSNPGLADQAMEDIEALEDPKTWARFSNKSWWAQYTGGQSPTNLVNVPVRKSCCFSKDIPGLMACGFCPMK</sequence>
<dbReference type="EMBL" id="JAMDLZ010000023">
    <property type="protein sequence ID" value="MCY9548080.1"/>
    <property type="molecule type" value="Genomic_DNA"/>
</dbReference>
<evidence type="ECO:0000313" key="2">
    <source>
        <dbReference type="Proteomes" id="UP001527052"/>
    </source>
</evidence>
<reference evidence="1 2" key="1">
    <citation type="submission" date="2022-05" db="EMBL/GenBank/DDBJ databases">
        <title>Genome Sequencing of Bee-Associated Microbes.</title>
        <authorList>
            <person name="Dunlap C."/>
        </authorList>
    </citation>
    <scope>NUCLEOTIDE SEQUENCE [LARGE SCALE GENOMIC DNA]</scope>
    <source>
        <strain evidence="1 2">NRRL BD-083</strain>
    </source>
</reference>
<accession>A0ABT4EQZ1</accession>